<dbReference type="Proteomes" id="UP000826656">
    <property type="component" value="Unassembled WGS sequence"/>
</dbReference>
<protein>
    <submittedName>
        <fullName evidence="1">Uncharacterized protein</fullName>
    </submittedName>
</protein>
<evidence type="ECO:0000313" key="1">
    <source>
        <dbReference type="EMBL" id="KAH0769490.1"/>
    </source>
</evidence>
<reference evidence="1 2" key="1">
    <citation type="journal article" date="2021" name="bioRxiv">
        <title>Chromosome-scale and haplotype-resolved genome assembly of a tetraploid potato cultivar.</title>
        <authorList>
            <person name="Sun H."/>
            <person name="Jiao W.-B."/>
            <person name="Krause K."/>
            <person name="Campoy J.A."/>
            <person name="Goel M."/>
            <person name="Folz-Donahue K."/>
            <person name="Kukat C."/>
            <person name="Huettel B."/>
            <person name="Schneeberger K."/>
        </authorList>
    </citation>
    <scope>NUCLEOTIDE SEQUENCE [LARGE SCALE GENOMIC DNA]</scope>
    <source>
        <strain evidence="1">SolTubOtavaFocal</strain>
        <tissue evidence="1">Leaves</tissue>
    </source>
</reference>
<gene>
    <name evidence="1" type="ORF">KY290_013471</name>
</gene>
<accession>A0ABQ7VMH1</accession>
<proteinExistence type="predicted"/>
<name>A0ABQ7VMH1_SOLTU</name>
<keyword evidence="2" id="KW-1185">Reference proteome</keyword>
<sequence>MEAELKKFLKIEEEFWRQKAGMKWFSDGDKNTKFFHSYVKRWRKNLYISEKENDQGVKVQTNAKTGEEAVNYFSEQFKEENITIYFSMLDLIEKSITEEENEEMVRLPEQDEVKRVVFELNGSSAHGHDGFSGLFFQICWEIVGGDIIDLPKYVTH</sequence>
<organism evidence="1 2">
    <name type="scientific">Solanum tuberosum</name>
    <name type="common">Potato</name>
    <dbReference type="NCBI Taxonomy" id="4113"/>
    <lineage>
        <taxon>Eukaryota</taxon>
        <taxon>Viridiplantae</taxon>
        <taxon>Streptophyta</taxon>
        <taxon>Embryophyta</taxon>
        <taxon>Tracheophyta</taxon>
        <taxon>Spermatophyta</taxon>
        <taxon>Magnoliopsida</taxon>
        <taxon>eudicotyledons</taxon>
        <taxon>Gunneridae</taxon>
        <taxon>Pentapetalae</taxon>
        <taxon>asterids</taxon>
        <taxon>lamiids</taxon>
        <taxon>Solanales</taxon>
        <taxon>Solanaceae</taxon>
        <taxon>Solanoideae</taxon>
        <taxon>Solaneae</taxon>
        <taxon>Solanum</taxon>
    </lineage>
</organism>
<dbReference type="EMBL" id="JAIVGD010000011">
    <property type="protein sequence ID" value="KAH0769490.1"/>
    <property type="molecule type" value="Genomic_DNA"/>
</dbReference>
<evidence type="ECO:0000313" key="2">
    <source>
        <dbReference type="Proteomes" id="UP000826656"/>
    </source>
</evidence>
<comment type="caution">
    <text evidence="1">The sequence shown here is derived from an EMBL/GenBank/DDBJ whole genome shotgun (WGS) entry which is preliminary data.</text>
</comment>